<dbReference type="PROSITE" id="PS01305">
    <property type="entry name" value="MOAA_NIFB_PQQE"/>
    <property type="match status" value="1"/>
</dbReference>
<evidence type="ECO:0000259" key="8">
    <source>
        <dbReference type="PROSITE" id="PS51918"/>
    </source>
</evidence>
<dbReference type="SUPFAM" id="SSF102114">
    <property type="entry name" value="Radical SAM enzymes"/>
    <property type="match status" value="1"/>
</dbReference>
<dbReference type="InterPro" id="IPR013785">
    <property type="entry name" value="Aldolase_TIM"/>
</dbReference>
<evidence type="ECO:0000256" key="4">
    <source>
        <dbReference type="ARBA" id="ARBA00022723"/>
    </source>
</evidence>
<dbReference type="SMART" id="SM00729">
    <property type="entry name" value="Elp3"/>
    <property type="match status" value="1"/>
</dbReference>
<accession>A0ABP9SFE2</accession>
<name>A0ABP9SFE2_9ACTN</name>
<dbReference type="Pfam" id="PF13186">
    <property type="entry name" value="SPASM"/>
    <property type="match status" value="1"/>
</dbReference>
<proteinExistence type="predicted"/>
<sequence>MRIVDQLGKLDVPQDDIVVFRTATHRLAMNSSMASWALLSPRQDDLLSSLARGVAPSVSPDGPYRSARDLDRDLAHLVLNYMVYLPGWRPRYQNMKVDLNIVYYAITEGCNLRCPYCYASSEKKLPGELTPEETLRLVDQVADAGAETMVFTGGEPMMRRDLFDAVRRAKERGLRTNIITNGTLIRRIETARIMAELFDRVTISMDGGTAERHEPTRGRGTFAKSIKGLGLLNEVGVAPIINHVITAENVDYMEELASLGERFRIRHIRVQQHSDLGRAKYDDLSFEWAEYLKTDDFVWSSPYAKHLIDDSKAAVKPCNIRGNCGMGGHEIYVNSLGNVYPCKLVTSPADLAGNVRHASLAEIFEAPSMKELRDSNIFDGSVHTDCHRCYIRGACGGGCRAFHMARSGDLRKNSRHFCRILRHTQISTIWKSLGVDRSVVDDPGAFVPIRPADGSVHPVYEDWRNESPVIPKADLVRQRRLLPVVGVSA</sequence>
<evidence type="ECO:0000256" key="6">
    <source>
        <dbReference type="ARBA" id="ARBA00023004"/>
    </source>
</evidence>
<evidence type="ECO:0000313" key="9">
    <source>
        <dbReference type="EMBL" id="GAA5194528.1"/>
    </source>
</evidence>
<comment type="cofactor">
    <cofactor evidence="1">
        <name>[4Fe-4S] cluster</name>
        <dbReference type="ChEBI" id="CHEBI:49883"/>
    </cofactor>
</comment>
<dbReference type="Pfam" id="PF04055">
    <property type="entry name" value="Radical_SAM"/>
    <property type="match status" value="1"/>
</dbReference>
<dbReference type="Proteomes" id="UP001501570">
    <property type="component" value="Unassembled WGS sequence"/>
</dbReference>
<keyword evidence="6" id="KW-0408">Iron</keyword>
<keyword evidence="7" id="KW-0411">Iron-sulfur</keyword>
<dbReference type="PROSITE" id="PS51918">
    <property type="entry name" value="RADICAL_SAM"/>
    <property type="match status" value="1"/>
</dbReference>
<reference evidence="10" key="1">
    <citation type="journal article" date="2019" name="Int. J. Syst. Evol. Microbiol.">
        <title>The Global Catalogue of Microorganisms (GCM) 10K type strain sequencing project: providing services to taxonomists for standard genome sequencing and annotation.</title>
        <authorList>
            <consortium name="The Broad Institute Genomics Platform"/>
            <consortium name="The Broad Institute Genome Sequencing Center for Infectious Disease"/>
            <person name="Wu L."/>
            <person name="Ma J."/>
        </authorList>
    </citation>
    <scope>NUCLEOTIDE SEQUENCE [LARGE SCALE GENOMIC DNA]</scope>
    <source>
        <strain evidence="10">JCM 18304</strain>
    </source>
</reference>
<keyword evidence="4" id="KW-0479">Metal-binding</keyword>
<dbReference type="InterPro" id="IPR058240">
    <property type="entry name" value="rSAM_sf"/>
</dbReference>
<dbReference type="SFLD" id="SFLDS00029">
    <property type="entry name" value="Radical_SAM"/>
    <property type="match status" value="1"/>
</dbReference>
<dbReference type="NCBIfam" id="TIGR04085">
    <property type="entry name" value="rSAM_more_4Fe4S"/>
    <property type="match status" value="1"/>
</dbReference>
<evidence type="ECO:0000256" key="1">
    <source>
        <dbReference type="ARBA" id="ARBA00001966"/>
    </source>
</evidence>
<dbReference type="InterPro" id="IPR007197">
    <property type="entry name" value="rSAM"/>
</dbReference>
<protein>
    <recommendedName>
        <fullName evidence="8">Radical SAM core domain-containing protein</fullName>
    </recommendedName>
</protein>
<comment type="caution">
    <text evidence="9">The sequence shown here is derived from an EMBL/GenBank/DDBJ whole genome shotgun (WGS) entry which is preliminary data.</text>
</comment>
<dbReference type="InterPro" id="IPR006638">
    <property type="entry name" value="Elp3/MiaA/NifB-like_rSAM"/>
</dbReference>
<dbReference type="CDD" id="cd01335">
    <property type="entry name" value="Radical_SAM"/>
    <property type="match status" value="1"/>
</dbReference>
<dbReference type="InterPro" id="IPR034391">
    <property type="entry name" value="AdoMet-like_SPASM_containing"/>
</dbReference>
<keyword evidence="10" id="KW-1185">Reference proteome</keyword>
<gene>
    <name evidence="9" type="ORF">GCM10023322_59160</name>
</gene>
<dbReference type="Gene3D" id="3.20.20.70">
    <property type="entry name" value="Aldolase class I"/>
    <property type="match status" value="1"/>
</dbReference>
<keyword evidence="2" id="KW-0004">4Fe-4S</keyword>
<evidence type="ECO:0000256" key="3">
    <source>
        <dbReference type="ARBA" id="ARBA00022691"/>
    </source>
</evidence>
<dbReference type="EMBL" id="BAABJQ010000021">
    <property type="protein sequence ID" value="GAA5194528.1"/>
    <property type="molecule type" value="Genomic_DNA"/>
</dbReference>
<dbReference type="SFLD" id="SFLDG01386">
    <property type="entry name" value="main_SPASM_domain-containing"/>
    <property type="match status" value="1"/>
</dbReference>
<dbReference type="PANTHER" id="PTHR11228:SF7">
    <property type="entry name" value="PQQA PEPTIDE CYCLASE"/>
    <property type="match status" value="1"/>
</dbReference>
<dbReference type="InterPro" id="IPR000385">
    <property type="entry name" value="MoaA_NifB_PqqE_Fe-S-bd_CS"/>
</dbReference>
<keyword evidence="5" id="KW-0560">Oxidoreductase</keyword>
<dbReference type="RefSeq" id="WP_345635121.1">
    <property type="nucleotide sequence ID" value="NZ_BAABJQ010000021.1"/>
</dbReference>
<dbReference type="NCBIfam" id="NF045574">
    <property type="entry name" value="sacti_mat_StsB"/>
    <property type="match status" value="1"/>
</dbReference>
<dbReference type="InterPro" id="IPR023885">
    <property type="entry name" value="4Fe4S-binding_SPASM_dom"/>
</dbReference>
<dbReference type="SFLD" id="SFLDG01067">
    <property type="entry name" value="SPASM/twitch_domain_containing"/>
    <property type="match status" value="1"/>
</dbReference>
<evidence type="ECO:0000256" key="2">
    <source>
        <dbReference type="ARBA" id="ARBA00022485"/>
    </source>
</evidence>
<evidence type="ECO:0000313" key="10">
    <source>
        <dbReference type="Proteomes" id="UP001501570"/>
    </source>
</evidence>
<organism evidence="9 10">
    <name type="scientific">Rugosimonospora acidiphila</name>
    <dbReference type="NCBI Taxonomy" id="556531"/>
    <lineage>
        <taxon>Bacteria</taxon>
        <taxon>Bacillati</taxon>
        <taxon>Actinomycetota</taxon>
        <taxon>Actinomycetes</taxon>
        <taxon>Micromonosporales</taxon>
        <taxon>Micromonosporaceae</taxon>
        <taxon>Rugosimonospora</taxon>
    </lineage>
</organism>
<evidence type="ECO:0000256" key="5">
    <source>
        <dbReference type="ARBA" id="ARBA00023002"/>
    </source>
</evidence>
<dbReference type="SFLD" id="SFLDG01387">
    <property type="entry name" value="BtrN-like_SPASM_domain_contain"/>
    <property type="match status" value="1"/>
</dbReference>
<dbReference type="InterPro" id="IPR050377">
    <property type="entry name" value="Radical_SAM_PqqE_MftC-like"/>
</dbReference>
<dbReference type="InterPro" id="IPR054666">
    <property type="entry name" value="Sacti_mat_StsB"/>
</dbReference>
<keyword evidence="3" id="KW-0949">S-adenosyl-L-methionine</keyword>
<feature type="domain" description="Radical SAM core" evidence="8">
    <location>
        <begin position="96"/>
        <end position="310"/>
    </location>
</feature>
<evidence type="ECO:0000256" key="7">
    <source>
        <dbReference type="ARBA" id="ARBA00023014"/>
    </source>
</evidence>
<dbReference type="PANTHER" id="PTHR11228">
    <property type="entry name" value="RADICAL SAM DOMAIN PROTEIN"/>
    <property type="match status" value="1"/>
</dbReference>